<dbReference type="EMBL" id="JADGMS010000007">
    <property type="protein sequence ID" value="KAF9678317.1"/>
    <property type="molecule type" value="Genomic_DNA"/>
</dbReference>
<keyword evidence="3" id="KW-1185">Reference proteome</keyword>
<accession>A0A835JVE8</accession>
<evidence type="ECO:0000313" key="3">
    <source>
        <dbReference type="Proteomes" id="UP000657918"/>
    </source>
</evidence>
<sequence>MSKPVELCHQQFPRAQPHAYLWSKLYMVKSQVLSTIFWCREEFLLVESSVDQQLEVAEPEHADNLLLQKIFKTEDDNESEKLDQSIIKKMMKKREEEEVTGENHGADSLECFTAIHAPRLAGKSEKRESGHRIQVQNAFQD</sequence>
<organism evidence="2 3">
    <name type="scientific">Salix dunnii</name>
    <dbReference type="NCBI Taxonomy" id="1413687"/>
    <lineage>
        <taxon>Eukaryota</taxon>
        <taxon>Viridiplantae</taxon>
        <taxon>Streptophyta</taxon>
        <taxon>Embryophyta</taxon>
        <taxon>Tracheophyta</taxon>
        <taxon>Spermatophyta</taxon>
        <taxon>Magnoliopsida</taxon>
        <taxon>eudicotyledons</taxon>
        <taxon>Gunneridae</taxon>
        <taxon>Pentapetalae</taxon>
        <taxon>rosids</taxon>
        <taxon>fabids</taxon>
        <taxon>Malpighiales</taxon>
        <taxon>Salicaceae</taxon>
        <taxon>Saliceae</taxon>
        <taxon>Salix</taxon>
    </lineage>
</organism>
<reference evidence="2 3" key="1">
    <citation type="submission" date="2020-10" db="EMBL/GenBank/DDBJ databases">
        <title>Plant Genome Project.</title>
        <authorList>
            <person name="Zhang R.-G."/>
        </authorList>
    </citation>
    <scope>NUCLEOTIDE SEQUENCE [LARGE SCALE GENOMIC DNA]</scope>
    <source>
        <strain evidence="2">FAFU-HL-1</strain>
        <tissue evidence="2">Leaf</tissue>
    </source>
</reference>
<dbReference type="Proteomes" id="UP000657918">
    <property type="component" value="Unassembled WGS sequence"/>
</dbReference>
<comment type="caution">
    <text evidence="2">The sequence shown here is derived from an EMBL/GenBank/DDBJ whole genome shotgun (WGS) entry which is preliminary data.</text>
</comment>
<proteinExistence type="predicted"/>
<protein>
    <submittedName>
        <fullName evidence="2">Uncharacterized protein</fullName>
    </submittedName>
</protein>
<evidence type="ECO:0000313" key="2">
    <source>
        <dbReference type="EMBL" id="KAF9678317.1"/>
    </source>
</evidence>
<feature type="region of interest" description="Disordered" evidence="1">
    <location>
        <begin position="120"/>
        <end position="141"/>
    </location>
</feature>
<evidence type="ECO:0000256" key="1">
    <source>
        <dbReference type="SAM" id="MobiDB-lite"/>
    </source>
</evidence>
<dbReference type="AlphaFoldDB" id="A0A835JVE8"/>
<gene>
    <name evidence="2" type="ORF">SADUNF_Sadunf07G0022400</name>
</gene>
<feature type="compositionally biased region" description="Basic and acidic residues" evidence="1">
    <location>
        <begin position="122"/>
        <end position="131"/>
    </location>
</feature>
<name>A0A835JVE8_9ROSI</name>